<dbReference type="OrthoDB" id="1935089at2759"/>
<dbReference type="AlphaFoldDB" id="A0A7J7MCJ3"/>
<accession>A0A7J7MCJ3</accession>
<organism evidence="1 2">
    <name type="scientific">Kingdonia uniflora</name>
    <dbReference type="NCBI Taxonomy" id="39325"/>
    <lineage>
        <taxon>Eukaryota</taxon>
        <taxon>Viridiplantae</taxon>
        <taxon>Streptophyta</taxon>
        <taxon>Embryophyta</taxon>
        <taxon>Tracheophyta</taxon>
        <taxon>Spermatophyta</taxon>
        <taxon>Magnoliopsida</taxon>
        <taxon>Ranunculales</taxon>
        <taxon>Circaeasteraceae</taxon>
        <taxon>Kingdonia</taxon>
    </lineage>
</organism>
<gene>
    <name evidence="1" type="ORF">GIB67_023188</name>
</gene>
<feature type="non-terminal residue" evidence="1">
    <location>
        <position position="1"/>
    </location>
</feature>
<proteinExistence type="predicted"/>
<evidence type="ECO:0000313" key="2">
    <source>
        <dbReference type="Proteomes" id="UP000541444"/>
    </source>
</evidence>
<evidence type="ECO:0000313" key="1">
    <source>
        <dbReference type="EMBL" id="KAF6152494.1"/>
    </source>
</evidence>
<reference evidence="1 2" key="1">
    <citation type="journal article" date="2020" name="IScience">
        <title>Genome Sequencing of the Endangered Kingdonia uniflora (Circaeasteraceae, Ranunculales) Reveals Potential Mechanisms of Evolutionary Specialization.</title>
        <authorList>
            <person name="Sun Y."/>
            <person name="Deng T."/>
            <person name="Zhang A."/>
            <person name="Moore M.J."/>
            <person name="Landis J.B."/>
            <person name="Lin N."/>
            <person name="Zhang H."/>
            <person name="Zhang X."/>
            <person name="Huang J."/>
            <person name="Zhang X."/>
            <person name="Sun H."/>
            <person name="Wang H."/>
        </authorList>
    </citation>
    <scope>NUCLEOTIDE SEQUENCE [LARGE SCALE GENOMIC DNA]</scope>
    <source>
        <strain evidence="1">TB1705</strain>
        <tissue evidence="1">Leaf</tissue>
    </source>
</reference>
<dbReference type="EMBL" id="JACGCM010001627">
    <property type="protein sequence ID" value="KAF6152494.1"/>
    <property type="molecule type" value="Genomic_DNA"/>
</dbReference>
<dbReference type="Proteomes" id="UP000541444">
    <property type="component" value="Unassembled WGS sequence"/>
</dbReference>
<keyword evidence="2" id="KW-1185">Reference proteome</keyword>
<comment type="caution">
    <text evidence="1">The sequence shown here is derived from an EMBL/GenBank/DDBJ whole genome shotgun (WGS) entry which is preliminary data.</text>
</comment>
<name>A0A7J7MCJ3_9MAGN</name>
<protein>
    <submittedName>
        <fullName evidence="1">Uncharacterized protein</fullName>
    </submittedName>
</protein>
<sequence length="470" mass="52958">MVIQSWGERLTGDPIFVLMKKLQRLKIAIKIWRKDNMGGLQMQIETSVVDLEDLQAQLDTNYSDRLMKEASSKQASLNGLLNLEDSIWRQKTKASWLVSGERNTRYFHALQQIKTQKSQITEVALENGSILSNQNNIKEHIVDYYKAKFTHVHSNINADLVGLTPTLITEEKNKMLSILPSPEEARMAVFDLNPWETFLRAKFFTRGGLLINYNKHSSIWNGLKEAIAVVQANSKWIIGLGRDINFWRDCWGSEVALIDLLNIQPKIWKHCTSKLILTGLKSGGTVAQKASSFSQELLPSSGKSATTRCQPRITSLKGIWDWLASLFHIQAAFTNLKKTLDACSQKSAYILDLWKAVVLNFIYFLWRARNDIVFEGTPFCSIKLKCKILAAVKEVADLSANSMSNNYFDLVIVVALGVSIKARPLPRVQSCTWALPWFQEVKINVGEVAMGSPRTAGTRAVARNHCGEVI</sequence>